<dbReference type="AlphaFoldDB" id="R4XK90"/>
<comment type="similarity">
    <text evidence="1">Belongs to the C/M/P thioester hydrolase family.</text>
</comment>
<evidence type="ECO:0000313" key="5">
    <source>
        <dbReference type="EMBL" id="CCG84865.1"/>
    </source>
</evidence>
<sequence>MSHEFRESIGVSQLGPDKFISKYYPERTGNTADIAFGGFALGLSVNAGVQSVPPQFFCYSAQGLYLGPTLTTEKVSLQVHKVRDTKTFKTVRVEALQTQKGVQRITFCITLDFQLKEAPVLKYNLDPRIKPTPVAELEDYSDYVQGRVKKGLVSEQLAQIYTTQFGMLKRFFEMRHCLESVSGQNLLGLDKNCKTTQDGLTITEKSSALWFRSKTPISQAESYAAVAFMTDAALAFLPLTFRNEFITEYGALSSLDCSLRFHTSDFNCNNWLLHEQVTEAADDGRTFSIGRVFREDGVLVATMSQMSILRAKPARSSKSPPSKI</sequence>
<dbReference type="PANTHER" id="PTHR11066:SF35">
    <property type="entry name" value="ACYL-COA THIOESTERASE II"/>
    <property type="match status" value="1"/>
</dbReference>
<name>R4XK90_TAPDE</name>
<evidence type="ECO:0000259" key="4">
    <source>
        <dbReference type="Pfam" id="PF20789"/>
    </source>
</evidence>
<dbReference type="VEuPathDB" id="FungiDB:TAPDE_005413"/>
<feature type="domain" description="Acyl-CoA thioesterase-like N-terminal HotDog" evidence="3">
    <location>
        <begin position="25"/>
        <end position="110"/>
    </location>
</feature>
<dbReference type="GO" id="GO:0006637">
    <property type="term" value="P:acyl-CoA metabolic process"/>
    <property type="evidence" value="ECO:0007669"/>
    <property type="project" value="InterPro"/>
</dbReference>
<organism evidence="5 6">
    <name type="scientific">Taphrina deformans (strain PYCC 5710 / ATCC 11124 / CBS 356.35 / IMI 108563 / JCM 9778 / NBRC 8474)</name>
    <name type="common">Peach leaf curl fungus</name>
    <name type="synonym">Lalaria deformans</name>
    <dbReference type="NCBI Taxonomy" id="1097556"/>
    <lineage>
        <taxon>Eukaryota</taxon>
        <taxon>Fungi</taxon>
        <taxon>Dikarya</taxon>
        <taxon>Ascomycota</taxon>
        <taxon>Taphrinomycotina</taxon>
        <taxon>Taphrinomycetes</taxon>
        <taxon>Taphrinales</taxon>
        <taxon>Taphrinaceae</taxon>
        <taxon>Taphrina</taxon>
    </lineage>
</organism>
<dbReference type="CDD" id="cd03445">
    <property type="entry name" value="Thioesterase_II_repeat2"/>
    <property type="match status" value="1"/>
</dbReference>
<accession>R4XK90</accession>
<evidence type="ECO:0000259" key="3">
    <source>
        <dbReference type="Pfam" id="PF13622"/>
    </source>
</evidence>
<evidence type="ECO:0000256" key="1">
    <source>
        <dbReference type="ARBA" id="ARBA00006538"/>
    </source>
</evidence>
<dbReference type="GO" id="GO:0009062">
    <property type="term" value="P:fatty acid catabolic process"/>
    <property type="evidence" value="ECO:0007669"/>
    <property type="project" value="TreeGrafter"/>
</dbReference>
<keyword evidence="2" id="KW-0378">Hydrolase</keyword>
<dbReference type="SUPFAM" id="SSF54637">
    <property type="entry name" value="Thioesterase/thiol ester dehydrase-isomerase"/>
    <property type="match status" value="2"/>
</dbReference>
<proteinExistence type="inferred from homology"/>
<dbReference type="OrthoDB" id="68328at2759"/>
<evidence type="ECO:0008006" key="7">
    <source>
        <dbReference type="Google" id="ProtNLM"/>
    </source>
</evidence>
<protein>
    <recommendedName>
        <fullName evidence="7">Acyl-CoA thioesterase II</fullName>
    </recommendedName>
</protein>
<dbReference type="InterPro" id="IPR049450">
    <property type="entry name" value="ACOT8-like_C"/>
</dbReference>
<dbReference type="CDD" id="cd03444">
    <property type="entry name" value="Thioesterase_II_repeat1"/>
    <property type="match status" value="1"/>
</dbReference>
<dbReference type="InterPro" id="IPR049449">
    <property type="entry name" value="TesB_ACOT8-like_N"/>
</dbReference>
<dbReference type="Proteomes" id="UP000013776">
    <property type="component" value="Unassembled WGS sequence"/>
</dbReference>
<feature type="domain" description="Acyl-CoA thioesterase-like C-terminal" evidence="4">
    <location>
        <begin position="202"/>
        <end position="308"/>
    </location>
</feature>
<evidence type="ECO:0000256" key="2">
    <source>
        <dbReference type="ARBA" id="ARBA00022801"/>
    </source>
</evidence>
<dbReference type="Gene3D" id="2.40.160.210">
    <property type="entry name" value="Acyl-CoA thioesterase, double hotdog domain"/>
    <property type="match status" value="1"/>
</dbReference>
<evidence type="ECO:0000313" key="6">
    <source>
        <dbReference type="Proteomes" id="UP000013776"/>
    </source>
</evidence>
<keyword evidence="6" id="KW-1185">Reference proteome</keyword>
<dbReference type="InterPro" id="IPR003703">
    <property type="entry name" value="Acyl_CoA_thio"/>
</dbReference>
<dbReference type="Pfam" id="PF13622">
    <property type="entry name" value="4HBT_3"/>
    <property type="match status" value="1"/>
</dbReference>
<dbReference type="GO" id="GO:0005782">
    <property type="term" value="C:peroxisomal matrix"/>
    <property type="evidence" value="ECO:0007669"/>
    <property type="project" value="UniProtKB-SubCell"/>
</dbReference>
<comment type="caution">
    <text evidence="5">The sequence shown here is derived from an EMBL/GenBank/DDBJ whole genome shotgun (WGS) entry which is preliminary data.</text>
</comment>
<dbReference type="PANTHER" id="PTHR11066">
    <property type="entry name" value="ACYL-COA THIOESTERASE"/>
    <property type="match status" value="1"/>
</dbReference>
<gene>
    <name evidence="5" type="ORF">TAPDE_005413</name>
</gene>
<dbReference type="InterPro" id="IPR029069">
    <property type="entry name" value="HotDog_dom_sf"/>
</dbReference>
<dbReference type="GO" id="GO:0047617">
    <property type="term" value="F:fatty acyl-CoA hydrolase activity"/>
    <property type="evidence" value="ECO:0007669"/>
    <property type="project" value="InterPro"/>
</dbReference>
<dbReference type="InterPro" id="IPR042171">
    <property type="entry name" value="Acyl-CoA_hotdog"/>
</dbReference>
<dbReference type="STRING" id="1097556.R4XK90"/>
<dbReference type="EMBL" id="CAHR02000330">
    <property type="protein sequence ID" value="CCG84865.1"/>
    <property type="molecule type" value="Genomic_DNA"/>
</dbReference>
<dbReference type="eggNOG" id="KOG3016">
    <property type="taxonomic scope" value="Eukaryota"/>
</dbReference>
<reference evidence="5 6" key="1">
    <citation type="journal article" date="2013" name="MBio">
        <title>Genome sequencing of the plant pathogen Taphrina deformans, the causal agent of peach leaf curl.</title>
        <authorList>
            <person name="Cisse O.H."/>
            <person name="Almeida J.M.G.C.F."/>
            <person name="Fonseca A."/>
            <person name="Kumar A.A."/>
            <person name="Salojaervi J."/>
            <person name="Overmyer K."/>
            <person name="Hauser P.M."/>
            <person name="Pagni M."/>
        </authorList>
    </citation>
    <scope>NUCLEOTIDE SEQUENCE [LARGE SCALE GENOMIC DNA]</scope>
    <source>
        <strain evidence="6">PYCC 5710 / ATCC 11124 / CBS 356.35 / IMI 108563 / JCM 9778 / NBRC 8474</strain>
    </source>
</reference>
<dbReference type="Pfam" id="PF20789">
    <property type="entry name" value="4HBT_3C"/>
    <property type="match status" value="1"/>
</dbReference>